<sequence length="89" mass="9777">MFKPERLFAGHVGNSTDVTLMEPEMRFVIFSTGLRGCAGFSKGSNGPSLTYHTSQVELVPKDSNLFMGKPLFACAKPRLAPTLYPKIQI</sequence>
<dbReference type="Proteomes" id="UP000028999">
    <property type="component" value="Unassembled WGS sequence"/>
</dbReference>
<dbReference type="AlphaFoldDB" id="A0A078IX59"/>
<dbReference type="EMBL" id="LK033489">
    <property type="protein sequence ID" value="CDY56430.1"/>
    <property type="molecule type" value="Genomic_DNA"/>
</dbReference>
<gene>
    <name evidence="2" type="primary">BnaCnng30360D</name>
    <name evidence="1" type="ORF">DARMORV10_C02P52800.1</name>
    <name evidence="2" type="ORF">GSBRNA2T00019581001</name>
</gene>
<organism evidence="2 3">
    <name type="scientific">Brassica napus</name>
    <name type="common">Rape</name>
    <dbReference type="NCBI Taxonomy" id="3708"/>
    <lineage>
        <taxon>Eukaryota</taxon>
        <taxon>Viridiplantae</taxon>
        <taxon>Streptophyta</taxon>
        <taxon>Embryophyta</taxon>
        <taxon>Tracheophyta</taxon>
        <taxon>Spermatophyta</taxon>
        <taxon>Magnoliopsida</taxon>
        <taxon>eudicotyledons</taxon>
        <taxon>Gunneridae</taxon>
        <taxon>Pentapetalae</taxon>
        <taxon>rosids</taxon>
        <taxon>malvids</taxon>
        <taxon>Brassicales</taxon>
        <taxon>Brassicaceae</taxon>
        <taxon>Brassiceae</taxon>
        <taxon>Brassica</taxon>
    </lineage>
</organism>
<evidence type="ECO:0000313" key="3">
    <source>
        <dbReference type="Proteomes" id="UP000028999"/>
    </source>
</evidence>
<reference evidence="2" key="2">
    <citation type="submission" date="2014-06" db="EMBL/GenBank/DDBJ databases">
        <authorList>
            <person name="Genoscope - CEA"/>
        </authorList>
    </citation>
    <scope>NUCLEOTIDE SEQUENCE</scope>
</reference>
<dbReference type="STRING" id="3708.A0A078IX59"/>
<proteinExistence type="predicted"/>
<dbReference type="Proteomes" id="UP001295469">
    <property type="component" value="Chromosome C02"/>
</dbReference>
<protein>
    <submittedName>
        <fullName evidence="1">(rape) hypothetical protein</fullName>
    </submittedName>
    <submittedName>
        <fullName evidence="2">BnaCnng30360D protein</fullName>
    </submittedName>
</protein>
<evidence type="ECO:0000313" key="2">
    <source>
        <dbReference type="EMBL" id="CDY56430.1"/>
    </source>
</evidence>
<reference evidence="2 3" key="1">
    <citation type="journal article" date="2014" name="Science">
        <title>Plant genetics. Early allopolyploid evolution in the post-Neolithic Brassica napus oilseed genome.</title>
        <authorList>
            <person name="Chalhoub B."/>
            <person name="Denoeud F."/>
            <person name="Liu S."/>
            <person name="Parkin I.A."/>
            <person name="Tang H."/>
            <person name="Wang X."/>
            <person name="Chiquet J."/>
            <person name="Belcram H."/>
            <person name="Tong C."/>
            <person name="Samans B."/>
            <person name="Correa M."/>
            <person name="Da Silva C."/>
            <person name="Just J."/>
            <person name="Falentin C."/>
            <person name="Koh C.S."/>
            <person name="Le Clainche I."/>
            <person name="Bernard M."/>
            <person name="Bento P."/>
            <person name="Noel B."/>
            <person name="Labadie K."/>
            <person name="Alberti A."/>
            <person name="Charles M."/>
            <person name="Arnaud D."/>
            <person name="Guo H."/>
            <person name="Daviaud C."/>
            <person name="Alamery S."/>
            <person name="Jabbari K."/>
            <person name="Zhao M."/>
            <person name="Edger P.P."/>
            <person name="Chelaifa H."/>
            <person name="Tack D."/>
            <person name="Lassalle G."/>
            <person name="Mestiri I."/>
            <person name="Schnel N."/>
            <person name="Le Paslier M.C."/>
            <person name="Fan G."/>
            <person name="Renault V."/>
            <person name="Bayer P.E."/>
            <person name="Golicz A.A."/>
            <person name="Manoli S."/>
            <person name="Lee T.H."/>
            <person name="Thi V.H."/>
            <person name="Chalabi S."/>
            <person name="Hu Q."/>
            <person name="Fan C."/>
            <person name="Tollenaere R."/>
            <person name="Lu Y."/>
            <person name="Battail C."/>
            <person name="Shen J."/>
            <person name="Sidebottom C.H."/>
            <person name="Wang X."/>
            <person name="Canaguier A."/>
            <person name="Chauveau A."/>
            <person name="Berard A."/>
            <person name="Deniot G."/>
            <person name="Guan M."/>
            <person name="Liu Z."/>
            <person name="Sun F."/>
            <person name="Lim Y.P."/>
            <person name="Lyons E."/>
            <person name="Town C.D."/>
            <person name="Bancroft I."/>
            <person name="Wang X."/>
            <person name="Meng J."/>
            <person name="Ma J."/>
            <person name="Pires J.C."/>
            <person name="King G.J."/>
            <person name="Brunel D."/>
            <person name="Delourme R."/>
            <person name="Renard M."/>
            <person name="Aury J.M."/>
            <person name="Adams K.L."/>
            <person name="Batley J."/>
            <person name="Snowdon R.J."/>
            <person name="Tost J."/>
            <person name="Edwards D."/>
            <person name="Zhou Y."/>
            <person name="Hua W."/>
            <person name="Sharpe A.G."/>
            <person name="Paterson A.H."/>
            <person name="Guan C."/>
            <person name="Wincker P."/>
        </authorList>
    </citation>
    <scope>NUCLEOTIDE SEQUENCE [LARGE SCALE GENOMIC DNA]</scope>
    <source>
        <strain evidence="3">cv. Darmor-bzh</strain>
    </source>
</reference>
<dbReference type="Gramene" id="CDY56430">
    <property type="protein sequence ID" value="CDY56430"/>
    <property type="gene ID" value="GSBRNA2T00019581001"/>
</dbReference>
<dbReference type="PaxDb" id="3708-A0A078IX59"/>
<dbReference type="EMBL" id="HG994366">
    <property type="protein sequence ID" value="CAF1920143.1"/>
    <property type="molecule type" value="Genomic_DNA"/>
</dbReference>
<evidence type="ECO:0000313" key="1">
    <source>
        <dbReference type="EMBL" id="CAF1920143.1"/>
    </source>
</evidence>
<reference evidence="1" key="3">
    <citation type="submission" date="2021-01" db="EMBL/GenBank/DDBJ databases">
        <authorList>
            <consortium name="Genoscope - CEA"/>
            <person name="William W."/>
        </authorList>
    </citation>
    <scope>NUCLEOTIDE SEQUENCE</scope>
</reference>
<keyword evidence="3" id="KW-1185">Reference proteome</keyword>
<accession>A0A078IX59</accession>
<name>A0A078IX59_BRANA</name>